<comment type="caution">
    <text evidence="1">The sequence shown here is derived from an EMBL/GenBank/DDBJ whole genome shotgun (WGS) entry which is preliminary data.</text>
</comment>
<gene>
    <name evidence="1" type="ORF">L1987_70715</name>
</gene>
<dbReference type="EMBL" id="CM042041">
    <property type="protein sequence ID" value="KAI3712166.1"/>
    <property type="molecule type" value="Genomic_DNA"/>
</dbReference>
<proteinExistence type="predicted"/>
<evidence type="ECO:0000313" key="1">
    <source>
        <dbReference type="EMBL" id="KAI3712166.1"/>
    </source>
</evidence>
<dbReference type="Proteomes" id="UP001056120">
    <property type="component" value="Linkage Group LG24"/>
</dbReference>
<organism evidence="1 2">
    <name type="scientific">Smallanthus sonchifolius</name>
    <dbReference type="NCBI Taxonomy" id="185202"/>
    <lineage>
        <taxon>Eukaryota</taxon>
        <taxon>Viridiplantae</taxon>
        <taxon>Streptophyta</taxon>
        <taxon>Embryophyta</taxon>
        <taxon>Tracheophyta</taxon>
        <taxon>Spermatophyta</taxon>
        <taxon>Magnoliopsida</taxon>
        <taxon>eudicotyledons</taxon>
        <taxon>Gunneridae</taxon>
        <taxon>Pentapetalae</taxon>
        <taxon>asterids</taxon>
        <taxon>campanulids</taxon>
        <taxon>Asterales</taxon>
        <taxon>Asteraceae</taxon>
        <taxon>Asteroideae</taxon>
        <taxon>Heliantheae alliance</taxon>
        <taxon>Millerieae</taxon>
        <taxon>Smallanthus</taxon>
    </lineage>
</organism>
<protein>
    <submittedName>
        <fullName evidence="1">Uncharacterized protein</fullName>
    </submittedName>
</protein>
<evidence type="ECO:0000313" key="2">
    <source>
        <dbReference type="Proteomes" id="UP001056120"/>
    </source>
</evidence>
<reference evidence="1 2" key="2">
    <citation type="journal article" date="2022" name="Mol. Ecol. Resour.">
        <title>The genomes of chicory, endive, great burdock and yacon provide insights into Asteraceae paleo-polyploidization history and plant inulin production.</title>
        <authorList>
            <person name="Fan W."/>
            <person name="Wang S."/>
            <person name="Wang H."/>
            <person name="Wang A."/>
            <person name="Jiang F."/>
            <person name="Liu H."/>
            <person name="Zhao H."/>
            <person name="Xu D."/>
            <person name="Zhang Y."/>
        </authorList>
    </citation>
    <scope>NUCLEOTIDE SEQUENCE [LARGE SCALE GENOMIC DNA]</scope>
    <source>
        <strain evidence="2">cv. Yunnan</strain>
        <tissue evidence="1">Leaves</tissue>
    </source>
</reference>
<sequence length="294" mass="32102">MEALFNVSSNSSIQTHTNTTLIPFRTPTSLRFSSQLKGYDFHGLPPLVVSRNRGLKCVSSDERLATTFDEEGSLEKGVRRKNLAVFVSGGGSNFRAVHQATVRGDVLGSFVALVTNKNDCGGANYARENGIPVIIYPSTKGEPEGLSSNDLVVSLSKYKIDFILLAGYLKLIPSELIRAYPNSILNIHPSLLPAFGGKGYYGAKVHKAVIASGARYSGPTVHFVDEHYDTGRILAQRIVPVLANDTVEELAARVLRQEHKMYAEVAAAVCEERVIWREDGVPVIQSKANPNHYS</sequence>
<name>A0ACB9ARS2_9ASTR</name>
<reference evidence="2" key="1">
    <citation type="journal article" date="2022" name="Mol. Ecol. Resour.">
        <title>The genomes of chicory, endive, great burdock and yacon provide insights into Asteraceae palaeo-polyploidization history and plant inulin production.</title>
        <authorList>
            <person name="Fan W."/>
            <person name="Wang S."/>
            <person name="Wang H."/>
            <person name="Wang A."/>
            <person name="Jiang F."/>
            <person name="Liu H."/>
            <person name="Zhao H."/>
            <person name="Xu D."/>
            <person name="Zhang Y."/>
        </authorList>
    </citation>
    <scope>NUCLEOTIDE SEQUENCE [LARGE SCALE GENOMIC DNA]</scope>
    <source>
        <strain evidence="2">cv. Yunnan</strain>
    </source>
</reference>
<keyword evidence="2" id="KW-1185">Reference proteome</keyword>
<accession>A0ACB9ARS2</accession>